<evidence type="ECO:0000313" key="5">
    <source>
        <dbReference type="Proteomes" id="UP001642409"/>
    </source>
</evidence>
<proteinExistence type="predicted"/>
<keyword evidence="5" id="KW-1185">Reference proteome</keyword>
<dbReference type="Gene3D" id="1.20.890.10">
    <property type="entry name" value="cAMP-dependent protein kinase regulatory subunit, dimerization-anchoring domain"/>
    <property type="match status" value="1"/>
</dbReference>
<dbReference type="EMBL" id="CAXDID020000633">
    <property type="protein sequence ID" value="CAL6107335.1"/>
    <property type="molecule type" value="Genomic_DNA"/>
</dbReference>
<accession>A0AA86R5U7</accession>
<evidence type="ECO:0000313" key="3">
    <source>
        <dbReference type="EMBL" id="CAL6107335.1"/>
    </source>
</evidence>
<dbReference type="InterPro" id="IPR007858">
    <property type="entry name" value="Dpy-30_motif"/>
</dbReference>
<organism evidence="2">
    <name type="scientific">Hexamita inflata</name>
    <dbReference type="NCBI Taxonomy" id="28002"/>
    <lineage>
        <taxon>Eukaryota</taxon>
        <taxon>Metamonada</taxon>
        <taxon>Diplomonadida</taxon>
        <taxon>Hexamitidae</taxon>
        <taxon>Hexamitinae</taxon>
        <taxon>Hexamita</taxon>
    </lineage>
</organism>
<protein>
    <submittedName>
        <fullName evidence="2">Dpy-30 motif-containing protein</fullName>
    </submittedName>
    <submittedName>
        <fullName evidence="3">Dpy-30_motif-containing protein</fullName>
    </submittedName>
</protein>
<name>A0AA86R5U7_9EUKA</name>
<gene>
    <name evidence="1" type="ORF">HINF_LOCUS13770</name>
    <name evidence="2" type="ORF">HINF_LOCUS57103</name>
    <name evidence="3" type="ORF">HINF_LOCUS74444</name>
    <name evidence="4" type="ORF">HINF_LOCUS75067</name>
</gene>
<sequence length="71" mass="8365">MTDYITGRSYSQVEIQEYIQSQNIAKYLIEGCIELAKEKPEKPLKWLGEWLVKNNKRKPLVQAPVEEIKKE</sequence>
<dbReference type="EMBL" id="CATOUU010000361">
    <property type="protein sequence ID" value="CAI9926125.1"/>
    <property type="molecule type" value="Genomic_DNA"/>
</dbReference>
<evidence type="ECO:0000313" key="1">
    <source>
        <dbReference type="EMBL" id="CAI9926125.1"/>
    </source>
</evidence>
<dbReference type="Pfam" id="PF05186">
    <property type="entry name" value="Dpy-30"/>
    <property type="match status" value="1"/>
</dbReference>
<dbReference type="CDD" id="cd22970">
    <property type="entry name" value="DD_NDKH5-like"/>
    <property type="match status" value="1"/>
</dbReference>
<dbReference type="EMBL" id="CAXDID020000655">
    <property type="protein sequence ID" value="CAL6108649.1"/>
    <property type="molecule type" value="Genomic_DNA"/>
</dbReference>
<comment type="caution">
    <text evidence="2">The sequence shown here is derived from an EMBL/GenBank/DDBJ whole genome shotgun (WGS) entry which is preliminary data.</text>
</comment>
<reference evidence="2" key="1">
    <citation type="submission" date="2023-06" db="EMBL/GenBank/DDBJ databases">
        <authorList>
            <person name="Kurt Z."/>
        </authorList>
    </citation>
    <scope>NUCLEOTIDE SEQUENCE</scope>
</reference>
<dbReference type="Proteomes" id="UP001642409">
    <property type="component" value="Unassembled WGS sequence"/>
</dbReference>
<reference evidence="3 5" key="2">
    <citation type="submission" date="2024-07" db="EMBL/GenBank/DDBJ databases">
        <authorList>
            <person name="Akdeniz Z."/>
        </authorList>
    </citation>
    <scope>NUCLEOTIDE SEQUENCE [LARGE SCALE GENOMIC DNA]</scope>
</reference>
<evidence type="ECO:0000313" key="2">
    <source>
        <dbReference type="EMBL" id="CAI9969458.1"/>
    </source>
</evidence>
<dbReference type="AlphaFoldDB" id="A0AA86R5U7"/>
<evidence type="ECO:0000313" key="4">
    <source>
        <dbReference type="EMBL" id="CAL6108649.1"/>
    </source>
</evidence>
<dbReference type="EMBL" id="CATOUU010001059">
    <property type="protein sequence ID" value="CAI9969458.1"/>
    <property type="molecule type" value="Genomic_DNA"/>
</dbReference>
<dbReference type="SUPFAM" id="SSF47391">
    <property type="entry name" value="Dimerization-anchoring domain of cAMP-dependent PK regulatory subunit"/>
    <property type="match status" value="1"/>
</dbReference>